<evidence type="ECO:0000259" key="6">
    <source>
        <dbReference type="PROSITE" id="PS50923"/>
    </source>
</evidence>
<proteinExistence type="predicted"/>
<dbReference type="InterPro" id="IPR035976">
    <property type="entry name" value="Sushi/SCR/CCP_sf"/>
</dbReference>
<feature type="non-terminal residue" evidence="7">
    <location>
        <position position="1"/>
    </location>
</feature>
<dbReference type="Pfam" id="PF00084">
    <property type="entry name" value="Sushi"/>
    <property type="match status" value="3"/>
</dbReference>
<dbReference type="InterPro" id="IPR000436">
    <property type="entry name" value="Sushi_SCR_CCP_dom"/>
</dbReference>
<dbReference type="Gene3D" id="2.10.70.10">
    <property type="entry name" value="Complement Module, domain 1"/>
    <property type="match status" value="3"/>
</dbReference>
<feature type="domain" description="Sushi" evidence="6">
    <location>
        <begin position="127"/>
        <end position="186"/>
    </location>
</feature>
<reference evidence="7" key="1">
    <citation type="submission" date="2022-11" db="EMBL/GenBank/DDBJ databases">
        <title>Centuries of genome instability and evolution in soft-shell clam transmissible cancer (bioRxiv).</title>
        <authorList>
            <person name="Hart S.F.M."/>
            <person name="Yonemitsu M.A."/>
            <person name="Giersch R.M."/>
            <person name="Beal B.F."/>
            <person name="Arriagada G."/>
            <person name="Davis B.W."/>
            <person name="Ostrander E.A."/>
            <person name="Goff S.P."/>
            <person name="Metzger M.J."/>
        </authorList>
    </citation>
    <scope>NUCLEOTIDE SEQUENCE</scope>
    <source>
        <strain evidence="7">MELC-2E11</strain>
        <tissue evidence="7">Siphon/mantle</tissue>
    </source>
</reference>
<evidence type="ECO:0000313" key="7">
    <source>
        <dbReference type="EMBL" id="WAR04318.1"/>
    </source>
</evidence>
<keyword evidence="1 5" id="KW-0768">Sushi</keyword>
<keyword evidence="4" id="KW-0325">Glycoprotein</keyword>
<dbReference type="CDD" id="cd00033">
    <property type="entry name" value="CCP"/>
    <property type="match status" value="3"/>
</dbReference>
<keyword evidence="2" id="KW-0677">Repeat</keyword>
<dbReference type="Proteomes" id="UP001164746">
    <property type="component" value="Chromosome 5"/>
</dbReference>
<name>A0ABY7E2Q7_MYAAR</name>
<protein>
    <submittedName>
        <fullName evidence="7">CSMD3-like protein</fullName>
    </submittedName>
</protein>
<dbReference type="SMART" id="SM00032">
    <property type="entry name" value="CCP"/>
    <property type="match status" value="3"/>
</dbReference>
<feature type="domain" description="Sushi" evidence="6">
    <location>
        <begin position="7"/>
        <end position="67"/>
    </location>
</feature>
<feature type="domain" description="Sushi" evidence="6">
    <location>
        <begin position="68"/>
        <end position="126"/>
    </location>
</feature>
<dbReference type="EMBL" id="CP111016">
    <property type="protein sequence ID" value="WAR04318.1"/>
    <property type="molecule type" value="Genomic_DNA"/>
</dbReference>
<keyword evidence="8" id="KW-1185">Reference proteome</keyword>
<evidence type="ECO:0000256" key="2">
    <source>
        <dbReference type="ARBA" id="ARBA00022737"/>
    </source>
</evidence>
<organism evidence="7 8">
    <name type="scientific">Mya arenaria</name>
    <name type="common">Soft-shell clam</name>
    <dbReference type="NCBI Taxonomy" id="6604"/>
    <lineage>
        <taxon>Eukaryota</taxon>
        <taxon>Metazoa</taxon>
        <taxon>Spiralia</taxon>
        <taxon>Lophotrochozoa</taxon>
        <taxon>Mollusca</taxon>
        <taxon>Bivalvia</taxon>
        <taxon>Autobranchia</taxon>
        <taxon>Heteroconchia</taxon>
        <taxon>Euheterodonta</taxon>
        <taxon>Imparidentia</taxon>
        <taxon>Neoheterodontei</taxon>
        <taxon>Myida</taxon>
        <taxon>Myoidea</taxon>
        <taxon>Myidae</taxon>
        <taxon>Mya</taxon>
    </lineage>
</organism>
<evidence type="ECO:0000313" key="8">
    <source>
        <dbReference type="Proteomes" id="UP001164746"/>
    </source>
</evidence>
<evidence type="ECO:0000256" key="5">
    <source>
        <dbReference type="PROSITE-ProRule" id="PRU00302"/>
    </source>
</evidence>
<evidence type="ECO:0000256" key="3">
    <source>
        <dbReference type="ARBA" id="ARBA00023157"/>
    </source>
</evidence>
<dbReference type="PANTHER" id="PTHR19325:SF575">
    <property type="entry name" value="LOCOMOTION-RELATED PROTEIN HIKARU GENKI"/>
    <property type="match status" value="1"/>
</dbReference>
<evidence type="ECO:0000256" key="4">
    <source>
        <dbReference type="ARBA" id="ARBA00023180"/>
    </source>
</evidence>
<dbReference type="PROSITE" id="PS50923">
    <property type="entry name" value="SUSHI"/>
    <property type="match status" value="3"/>
</dbReference>
<dbReference type="SUPFAM" id="SSF57535">
    <property type="entry name" value="Complement control module/SCR domain"/>
    <property type="match status" value="3"/>
</dbReference>
<evidence type="ECO:0000256" key="1">
    <source>
        <dbReference type="ARBA" id="ARBA00022659"/>
    </source>
</evidence>
<dbReference type="PANTHER" id="PTHR19325">
    <property type="entry name" value="COMPLEMENT COMPONENT-RELATED SUSHI DOMAIN-CONTAINING"/>
    <property type="match status" value="1"/>
</dbReference>
<gene>
    <name evidence="7" type="ORF">MAR_019687</name>
</gene>
<sequence>FPVLFLVDCGTPTINSNSSLTLTSGTTTYLSVVTYTCDEGFFRTGGSVSRTCQDGGSWDGSAITCQIHDCNTPPSVSNSNSTYTLTTYQETVSYTCNRGYYRSSGDEELTCGSTGNWEGTQPTCTIHDCNSLSNIMNGSVDLSNGTQYLAVVSYACDTGYYINRDYVPRVCQDNGTWSGTEPNCTIY</sequence>
<accession>A0ABY7E2Q7</accession>
<feature type="non-terminal residue" evidence="7">
    <location>
        <position position="187"/>
    </location>
</feature>
<feature type="disulfide bond" evidence="5">
    <location>
        <begin position="9"/>
        <end position="52"/>
    </location>
</feature>
<comment type="caution">
    <text evidence="5">Lacks conserved residue(s) required for the propagation of feature annotation.</text>
</comment>
<keyword evidence="3 5" id="KW-1015">Disulfide bond</keyword>
<dbReference type="InterPro" id="IPR050350">
    <property type="entry name" value="Compl-Cell_Adhes-Reg"/>
</dbReference>